<organism evidence="1 2">
    <name type="scientific">Estrella lausannensis</name>
    <dbReference type="NCBI Taxonomy" id="483423"/>
    <lineage>
        <taxon>Bacteria</taxon>
        <taxon>Pseudomonadati</taxon>
        <taxon>Chlamydiota</taxon>
        <taxon>Chlamydiia</taxon>
        <taxon>Parachlamydiales</taxon>
        <taxon>Candidatus Criblamydiaceae</taxon>
        <taxon>Estrella</taxon>
    </lineage>
</organism>
<proteinExistence type="predicted"/>
<dbReference type="RefSeq" id="WP_098039277.1">
    <property type="nucleotide sequence ID" value="NZ_CWGJ01000028.1"/>
</dbReference>
<evidence type="ECO:0000313" key="1">
    <source>
        <dbReference type="EMBL" id="CRX39412.1"/>
    </source>
</evidence>
<dbReference type="Proteomes" id="UP000220251">
    <property type="component" value="Unassembled WGS sequence"/>
</dbReference>
<reference evidence="2" key="1">
    <citation type="submission" date="2015-06" db="EMBL/GenBank/DDBJ databases">
        <authorList>
            <person name="Bertelli C."/>
        </authorList>
    </citation>
    <scope>NUCLEOTIDE SEQUENCE [LARGE SCALE GENOMIC DNA]</scope>
    <source>
        <strain evidence="2">CRIB-30</strain>
    </source>
</reference>
<keyword evidence="2" id="KW-1185">Reference proteome</keyword>
<accession>A0A0H5DRY8</accession>
<dbReference type="AlphaFoldDB" id="A0A0H5DRY8"/>
<evidence type="ECO:0000313" key="2">
    <source>
        <dbReference type="Proteomes" id="UP000220251"/>
    </source>
</evidence>
<dbReference type="EMBL" id="CWGJ01000028">
    <property type="protein sequence ID" value="CRX39412.1"/>
    <property type="molecule type" value="Genomic_DNA"/>
</dbReference>
<protein>
    <submittedName>
        <fullName evidence="1">Uncharacterized protein</fullName>
    </submittedName>
</protein>
<gene>
    <name evidence="1" type="ORF">ELAC_2091</name>
</gene>
<dbReference type="OrthoDB" id="9923718at2"/>
<name>A0A0H5DRY8_9BACT</name>
<sequence length="173" mass="20334">MRVLLLLRKRKRFRIKEITKMPSDKEIHQYLEALFNFKSSLYSKHFHEAFDKIEKSSLAAAKKEEAIVRAVLDTASRFIIDLYDVIDHSTRESLKEGEIPLFWKNSKKIIEHKMDTWIQESAKNSPALASISSKLRSDIREFQERAAKFHQERQIYSHTIRRANDTALPSETT</sequence>